<feature type="region of interest" description="Disordered" evidence="1">
    <location>
        <begin position="530"/>
        <end position="725"/>
    </location>
</feature>
<dbReference type="EMBL" id="BFBR01000001">
    <property type="protein sequence ID" value="GBF56638.1"/>
    <property type="molecule type" value="Genomic_DNA"/>
</dbReference>
<reference evidence="2 3" key="1">
    <citation type="journal article" date="2018" name="Genome Announc.">
        <title>Draft Genome Sequence of "Candidatus Phycosocius bacilliformis," an Alphaproteobacterial Ectosymbiont of the Hydrocarbon-Producing Green Alga Botryococcus braunii.</title>
        <authorList>
            <person name="Tanabe Y."/>
            <person name="Yamaguchi H."/>
            <person name="Watanabe M.M."/>
        </authorList>
    </citation>
    <scope>NUCLEOTIDE SEQUENCE [LARGE SCALE GENOMIC DNA]</scope>
    <source>
        <strain evidence="2 3">BOTRYCO-2</strain>
    </source>
</reference>
<proteinExistence type="predicted"/>
<dbReference type="InterPro" id="IPR012683">
    <property type="entry name" value="CHP02302_TM"/>
</dbReference>
<sequence length="725" mass="77798">MDEHAAGLALERAAGLEELAPLTGRDDRRISGDDALWSWHQRQLIEAAGKLSTPVKPPLFWHDGVKALALAAALVLCLARPEAAGRALSFDLSPLVGDADLVVEVWAEPPAYTGLPLIRLDRLQPDVKLPAGSRVTARVDGPRGAPILKGPSGAARLSRLEGGSWQGSITISKSGSLTLDRLGTRAHWQVEALIDQKPVLTLTQPVRIDPRGRLDIAFQASDDYGLSDAFVRIRPVRVPEGLRGHEVFETPIALETGADADGARRVFVDVADHPLTGLDVTVEVGVRDGADQASLSQPQKLILPQRNWTNPLAAALQEIRLLILREARPFRRPLPRFATLFAPQDTGPVAIDVASLGPIRLDLTEPSIGAPPGIAEARAKLTAVSQTMAQMGLSDLGQLSLHYAVQLLSLARTVEDAHGVAPILWQMAVQIEASSQTPAQEKIAAARDALKQALEQGASPEEIQQLTQELREAVGERLQELAEQGASGQGGGSDPSGPSITAGDLEDQLKQLEESGSGGQRQDALTQLDQLDQLLENLQPGSPSAGSQADGSGQGSGLDRLMQEQRALSDETGDLANSPPSSNTDRNREDLANRQDGLADLLEGEPASGEAEGQNRQQAAQAMREAARALREGRPEEAQEAQTRALQALRQAAASAPQSQAGTGQDEDPIGRPLPQRDDGKATKVPDGVEKRRARDVRDELRRRQAEPDRSPQERDYIDRLLQDR</sequence>
<evidence type="ECO:0000313" key="2">
    <source>
        <dbReference type="EMBL" id="GBF56638.1"/>
    </source>
</evidence>
<feature type="compositionally biased region" description="Basic and acidic residues" evidence="1">
    <location>
        <begin position="675"/>
        <end position="725"/>
    </location>
</feature>
<comment type="caution">
    <text evidence="2">The sequence shown here is derived from an EMBL/GenBank/DDBJ whole genome shotgun (WGS) entry which is preliminary data.</text>
</comment>
<accession>A0A2P2E6H3</accession>
<feature type="region of interest" description="Disordered" evidence="1">
    <location>
        <begin position="481"/>
        <end position="503"/>
    </location>
</feature>
<gene>
    <name evidence="2" type="ORF">PbB2_00295</name>
</gene>
<feature type="compositionally biased region" description="Low complexity" evidence="1">
    <location>
        <begin position="614"/>
        <end position="624"/>
    </location>
</feature>
<organism evidence="2 3">
    <name type="scientific">Candidatus Phycosocius bacilliformis</name>
    <dbReference type="NCBI Taxonomy" id="1445552"/>
    <lineage>
        <taxon>Bacteria</taxon>
        <taxon>Pseudomonadati</taxon>
        <taxon>Pseudomonadota</taxon>
        <taxon>Alphaproteobacteria</taxon>
        <taxon>Caulobacterales</taxon>
        <taxon>Caulobacterales incertae sedis</taxon>
        <taxon>Candidatus Phycosocius</taxon>
    </lineage>
</organism>
<feature type="compositionally biased region" description="Low complexity" evidence="1">
    <location>
        <begin position="530"/>
        <end position="551"/>
    </location>
</feature>
<evidence type="ECO:0000313" key="3">
    <source>
        <dbReference type="Proteomes" id="UP000245086"/>
    </source>
</evidence>
<evidence type="ECO:0008006" key="4">
    <source>
        <dbReference type="Google" id="ProtNLM"/>
    </source>
</evidence>
<feature type="compositionally biased region" description="Basic and acidic residues" evidence="1">
    <location>
        <begin position="625"/>
        <end position="637"/>
    </location>
</feature>
<name>A0A2P2E6H3_9PROT</name>
<evidence type="ECO:0000256" key="1">
    <source>
        <dbReference type="SAM" id="MobiDB-lite"/>
    </source>
</evidence>
<dbReference type="Pfam" id="PF13779">
    <property type="entry name" value="DUF4175"/>
    <property type="match status" value="3"/>
</dbReference>
<dbReference type="AlphaFoldDB" id="A0A2P2E6H3"/>
<feature type="compositionally biased region" description="Low complexity" evidence="1">
    <location>
        <begin position="640"/>
        <end position="664"/>
    </location>
</feature>
<protein>
    <recommendedName>
        <fullName evidence="4">TIGR02302 family protein</fullName>
    </recommendedName>
</protein>
<keyword evidence="3" id="KW-1185">Reference proteome</keyword>
<dbReference type="Proteomes" id="UP000245086">
    <property type="component" value="Unassembled WGS sequence"/>
</dbReference>